<sequence length="78" mass="9091">MLSVKERVAHAIELLHDDELRMVEEYVAFLHFRARTPPKMHFNQQQLASLYAECAEEDRLLAEEGMSEYVIGLQKEDA</sequence>
<dbReference type="HOGENOM" id="CLU_197323_0_0_0"/>
<dbReference type="AlphaFoldDB" id="A0A0S6VXZ2"/>
<proteinExistence type="predicted"/>
<dbReference type="EMBL" id="DF820456">
    <property type="protein sequence ID" value="GAK50150.1"/>
    <property type="molecule type" value="Genomic_DNA"/>
</dbReference>
<reference evidence="1" key="1">
    <citation type="journal article" date="2015" name="PeerJ">
        <title>First genomic representation of candidate bacterial phylum KSB3 points to enhanced environmental sensing as a trigger of wastewater bulking.</title>
        <authorList>
            <person name="Sekiguchi Y."/>
            <person name="Ohashi A."/>
            <person name="Parks D.H."/>
            <person name="Yamauchi T."/>
            <person name="Tyson G.W."/>
            <person name="Hugenholtz P."/>
        </authorList>
    </citation>
    <scope>NUCLEOTIDE SEQUENCE [LARGE SCALE GENOMIC DNA]</scope>
</reference>
<protein>
    <recommendedName>
        <fullName evidence="3">DUF2281 domain-containing protein</fullName>
    </recommendedName>
</protein>
<dbReference type="Proteomes" id="UP000030700">
    <property type="component" value="Unassembled WGS sequence"/>
</dbReference>
<gene>
    <name evidence="1" type="ORF">U14_01377</name>
</gene>
<name>A0A0S6VXZ2_9BACT</name>
<keyword evidence="2" id="KW-1185">Reference proteome</keyword>
<organism evidence="1">
    <name type="scientific">Candidatus Moduliflexus flocculans</name>
    <dbReference type="NCBI Taxonomy" id="1499966"/>
    <lineage>
        <taxon>Bacteria</taxon>
        <taxon>Candidatus Moduliflexota</taxon>
        <taxon>Candidatus Moduliflexia</taxon>
        <taxon>Candidatus Moduliflexales</taxon>
        <taxon>Candidatus Moduliflexaceae</taxon>
    </lineage>
</organism>
<evidence type="ECO:0000313" key="1">
    <source>
        <dbReference type="EMBL" id="GAK50150.1"/>
    </source>
</evidence>
<evidence type="ECO:0000313" key="2">
    <source>
        <dbReference type="Proteomes" id="UP000030700"/>
    </source>
</evidence>
<accession>A0A0S6VXZ2</accession>
<dbReference type="STRING" id="1499966.U14_01377"/>
<evidence type="ECO:0008006" key="3">
    <source>
        <dbReference type="Google" id="ProtNLM"/>
    </source>
</evidence>